<evidence type="ECO:0000256" key="1">
    <source>
        <dbReference type="SAM" id="MobiDB-lite"/>
    </source>
</evidence>
<feature type="compositionally biased region" description="Low complexity" evidence="1">
    <location>
        <begin position="68"/>
        <end position="83"/>
    </location>
</feature>
<dbReference type="SUPFAM" id="SSF52540">
    <property type="entry name" value="P-loop containing nucleoside triphosphate hydrolases"/>
    <property type="match status" value="1"/>
</dbReference>
<name>A0ABR1K4M3_9AGAR</name>
<dbReference type="Pfam" id="PF01926">
    <property type="entry name" value="MMR_HSR1"/>
    <property type="match status" value="1"/>
</dbReference>
<protein>
    <recommendedName>
        <fullName evidence="2">G domain-containing protein</fullName>
    </recommendedName>
</protein>
<keyword evidence="4" id="KW-1185">Reference proteome</keyword>
<dbReference type="Proteomes" id="UP001498398">
    <property type="component" value="Unassembled WGS sequence"/>
</dbReference>
<sequence>MGTSKAKAVNAQQQGGKQTGKTGNKDKKANNVPKQTPRPSVPSVIIFGEPGVGKTSLFNMITTQDSASRSLDSTNNRRSTTSTQPVSAPSHVSATIPSGGSNTPHQVTIEINGLSWDVIDTPGLTPKSVKNSPAQKKVRERARTGAPVLVFFCIRGRLKETTSQVYKKLRASCKGNGITWCVVIVGLENETSMESWWDANKHVFKGYRMEFDDHACITAVIGKRGVFKSEYEQSKKKIKELIDKYRNGKKTLNQPNSKPKKSFWSMFCMG</sequence>
<dbReference type="InterPro" id="IPR027417">
    <property type="entry name" value="P-loop_NTPase"/>
</dbReference>
<dbReference type="Gene3D" id="3.40.50.300">
    <property type="entry name" value="P-loop containing nucleotide triphosphate hydrolases"/>
    <property type="match status" value="1"/>
</dbReference>
<proteinExistence type="predicted"/>
<evidence type="ECO:0000259" key="2">
    <source>
        <dbReference type="Pfam" id="PF01926"/>
    </source>
</evidence>
<dbReference type="InterPro" id="IPR006073">
    <property type="entry name" value="GTP-bd"/>
</dbReference>
<feature type="region of interest" description="Disordered" evidence="1">
    <location>
        <begin position="1"/>
        <end position="47"/>
    </location>
</feature>
<feature type="compositionally biased region" description="Low complexity" evidence="1">
    <location>
        <begin position="12"/>
        <end position="22"/>
    </location>
</feature>
<evidence type="ECO:0000313" key="4">
    <source>
        <dbReference type="Proteomes" id="UP001498398"/>
    </source>
</evidence>
<feature type="compositionally biased region" description="Polar residues" evidence="1">
    <location>
        <begin position="84"/>
        <end position="106"/>
    </location>
</feature>
<evidence type="ECO:0000313" key="3">
    <source>
        <dbReference type="EMBL" id="KAK7472072.1"/>
    </source>
</evidence>
<comment type="caution">
    <text evidence="3">The sequence shown here is derived from an EMBL/GenBank/DDBJ whole genome shotgun (WGS) entry which is preliminary data.</text>
</comment>
<dbReference type="EMBL" id="JBANRG010000001">
    <property type="protein sequence ID" value="KAK7472072.1"/>
    <property type="molecule type" value="Genomic_DNA"/>
</dbReference>
<organism evidence="3 4">
    <name type="scientific">Marasmiellus scandens</name>
    <dbReference type="NCBI Taxonomy" id="2682957"/>
    <lineage>
        <taxon>Eukaryota</taxon>
        <taxon>Fungi</taxon>
        <taxon>Dikarya</taxon>
        <taxon>Basidiomycota</taxon>
        <taxon>Agaricomycotina</taxon>
        <taxon>Agaricomycetes</taxon>
        <taxon>Agaricomycetidae</taxon>
        <taxon>Agaricales</taxon>
        <taxon>Marasmiineae</taxon>
        <taxon>Omphalotaceae</taxon>
        <taxon>Marasmiellus</taxon>
    </lineage>
</organism>
<feature type="domain" description="G" evidence="2">
    <location>
        <begin position="44"/>
        <end position="170"/>
    </location>
</feature>
<accession>A0ABR1K4M3</accession>
<feature type="region of interest" description="Disordered" evidence="1">
    <location>
        <begin position="65"/>
        <end position="106"/>
    </location>
</feature>
<gene>
    <name evidence="3" type="ORF">VKT23_000186</name>
</gene>
<reference evidence="3 4" key="1">
    <citation type="submission" date="2024-01" db="EMBL/GenBank/DDBJ databases">
        <title>A draft genome for the cacao thread blight pathogen Marasmiellus scandens.</title>
        <authorList>
            <person name="Baruah I.K."/>
            <person name="Leung J."/>
            <person name="Bukari Y."/>
            <person name="Amoako-Attah I."/>
            <person name="Meinhardt L.W."/>
            <person name="Bailey B.A."/>
            <person name="Cohen S.P."/>
        </authorList>
    </citation>
    <scope>NUCLEOTIDE SEQUENCE [LARGE SCALE GENOMIC DNA]</scope>
    <source>
        <strain evidence="3 4">GH-19</strain>
    </source>
</reference>